<dbReference type="AlphaFoldDB" id="A0A8S3KC70"/>
<evidence type="ECO:0000313" key="1">
    <source>
        <dbReference type="EMBL" id="CAF5228419.1"/>
    </source>
</evidence>
<reference evidence="1" key="1">
    <citation type="submission" date="2021-02" db="EMBL/GenBank/DDBJ databases">
        <authorList>
            <person name="Nowell W R."/>
        </authorList>
    </citation>
    <scope>NUCLEOTIDE SEQUENCE</scope>
</reference>
<dbReference type="Proteomes" id="UP000676336">
    <property type="component" value="Unassembled WGS sequence"/>
</dbReference>
<dbReference type="EMBL" id="CAJOBI010366624">
    <property type="protein sequence ID" value="CAF5228419.1"/>
    <property type="molecule type" value="Genomic_DNA"/>
</dbReference>
<proteinExistence type="predicted"/>
<protein>
    <submittedName>
        <fullName evidence="1">Uncharacterized protein</fullName>
    </submittedName>
</protein>
<name>A0A8S3KC70_9BILA</name>
<accession>A0A8S3KC70</accession>
<sequence>PLIKVYSTHISIKKLSSAATSIAKSEYEQICLKWLQACAKALIPSSSPVKQPSSM</sequence>
<evidence type="ECO:0000313" key="2">
    <source>
        <dbReference type="Proteomes" id="UP000676336"/>
    </source>
</evidence>
<organism evidence="1 2">
    <name type="scientific">Rotaria magnacalcarata</name>
    <dbReference type="NCBI Taxonomy" id="392030"/>
    <lineage>
        <taxon>Eukaryota</taxon>
        <taxon>Metazoa</taxon>
        <taxon>Spiralia</taxon>
        <taxon>Gnathifera</taxon>
        <taxon>Rotifera</taxon>
        <taxon>Eurotatoria</taxon>
        <taxon>Bdelloidea</taxon>
        <taxon>Philodinida</taxon>
        <taxon>Philodinidae</taxon>
        <taxon>Rotaria</taxon>
    </lineage>
</organism>
<comment type="caution">
    <text evidence="1">The sequence shown here is derived from an EMBL/GenBank/DDBJ whole genome shotgun (WGS) entry which is preliminary data.</text>
</comment>
<feature type="non-terminal residue" evidence="1">
    <location>
        <position position="1"/>
    </location>
</feature>
<gene>
    <name evidence="1" type="ORF">SMN809_LOCUS85748</name>
</gene>